<dbReference type="PANTHER" id="PTHR23513:SF6">
    <property type="entry name" value="MAJOR FACILITATOR SUPERFAMILY ASSOCIATED DOMAIN-CONTAINING PROTEIN"/>
    <property type="match status" value="1"/>
</dbReference>
<feature type="transmembrane region" description="Helical" evidence="6">
    <location>
        <begin position="31"/>
        <end position="51"/>
    </location>
</feature>
<evidence type="ECO:0000256" key="4">
    <source>
        <dbReference type="ARBA" id="ARBA00022989"/>
    </source>
</evidence>
<comment type="caution">
    <text evidence="7">The sequence shown here is derived from an EMBL/GenBank/DDBJ whole genome shotgun (WGS) entry which is preliminary data.</text>
</comment>
<protein>
    <recommendedName>
        <fullName evidence="9">MFS transporter</fullName>
    </recommendedName>
</protein>
<keyword evidence="4 6" id="KW-1133">Transmembrane helix</keyword>
<reference evidence="7 8" key="1">
    <citation type="journal article" date="2019" name="Int. J. Syst. Evol. Microbiol.">
        <title>The Global Catalogue of Microorganisms (GCM) 10K type strain sequencing project: providing services to taxonomists for standard genome sequencing and annotation.</title>
        <authorList>
            <consortium name="The Broad Institute Genomics Platform"/>
            <consortium name="The Broad Institute Genome Sequencing Center for Infectious Disease"/>
            <person name="Wu L."/>
            <person name="Ma J."/>
        </authorList>
    </citation>
    <scope>NUCLEOTIDE SEQUENCE [LARGE SCALE GENOMIC DNA]</scope>
    <source>
        <strain evidence="7 8">JCM 13023</strain>
    </source>
</reference>
<proteinExistence type="predicted"/>
<evidence type="ECO:0000256" key="2">
    <source>
        <dbReference type="ARBA" id="ARBA00022475"/>
    </source>
</evidence>
<gene>
    <name evidence="7" type="ORF">GCM10009676_21060</name>
</gene>
<dbReference type="SUPFAM" id="SSF103473">
    <property type="entry name" value="MFS general substrate transporter"/>
    <property type="match status" value="1"/>
</dbReference>
<evidence type="ECO:0000256" key="5">
    <source>
        <dbReference type="ARBA" id="ARBA00023136"/>
    </source>
</evidence>
<keyword evidence="3 6" id="KW-0812">Transmembrane</keyword>
<evidence type="ECO:0008006" key="9">
    <source>
        <dbReference type="Google" id="ProtNLM"/>
    </source>
</evidence>
<name>A0ABN1W5H2_9PSEU</name>
<dbReference type="PANTHER" id="PTHR23513">
    <property type="entry name" value="INTEGRAL MEMBRANE EFFLUX PROTEIN-RELATED"/>
    <property type="match status" value="1"/>
</dbReference>
<organism evidence="7 8">
    <name type="scientific">Prauserella halophila</name>
    <dbReference type="NCBI Taxonomy" id="185641"/>
    <lineage>
        <taxon>Bacteria</taxon>
        <taxon>Bacillati</taxon>
        <taxon>Actinomycetota</taxon>
        <taxon>Actinomycetes</taxon>
        <taxon>Pseudonocardiales</taxon>
        <taxon>Pseudonocardiaceae</taxon>
        <taxon>Prauserella</taxon>
    </lineage>
</organism>
<evidence type="ECO:0000256" key="1">
    <source>
        <dbReference type="ARBA" id="ARBA00004651"/>
    </source>
</evidence>
<dbReference type="Proteomes" id="UP001500653">
    <property type="component" value="Unassembled WGS sequence"/>
</dbReference>
<comment type="subcellular location">
    <subcellularLocation>
        <location evidence="1">Cell membrane</location>
        <topology evidence="1">Multi-pass membrane protein</topology>
    </subcellularLocation>
</comment>
<keyword evidence="8" id="KW-1185">Reference proteome</keyword>
<dbReference type="Gene3D" id="1.20.1250.20">
    <property type="entry name" value="MFS general substrate transporter like domains"/>
    <property type="match status" value="1"/>
</dbReference>
<feature type="transmembrane region" description="Helical" evidence="6">
    <location>
        <begin position="63"/>
        <end position="83"/>
    </location>
</feature>
<evidence type="ECO:0000256" key="3">
    <source>
        <dbReference type="ARBA" id="ARBA00022692"/>
    </source>
</evidence>
<dbReference type="InterPro" id="IPR036259">
    <property type="entry name" value="MFS_trans_sf"/>
</dbReference>
<keyword evidence="5 6" id="KW-0472">Membrane</keyword>
<feature type="transmembrane region" description="Helical" evidence="6">
    <location>
        <begin position="7"/>
        <end position="25"/>
    </location>
</feature>
<evidence type="ECO:0000313" key="7">
    <source>
        <dbReference type="EMBL" id="GAA1236589.1"/>
    </source>
</evidence>
<evidence type="ECO:0000313" key="8">
    <source>
        <dbReference type="Proteomes" id="UP001500653"/>
    </source>
</evidence>
<accession>A0ABN1W5H2</accession>
<feature type="transmembrane region" description="Helical" evidence="6">
    <location>
        <begin position="89"/>
        <end position="106"/>
    </location>
</feature>
<keyword evidence="2" id="KW-1003">Cell membrane</keyword>
<dbReference type="EMBL" id="BAAALN010000005">
    <property type="protein sequence ID" value="GAA1236589.1"/>
    <property type="molecule type" value="Genomic_DNA"/>
</dbReference>
<sequence>MLVQGGSAIGTQITVVGLPLVLLALGEESAVLFGVLAACRYVPFLLFGYYAGALADRKPPRAIMLLADVGRCVILAVIPVLWWFDALNVLLLIAVVISASILRVFFDTALMV</sequence>
<evidence type="ECO:0000256" key="6">
    <source>
        <dbReference type="SAM" id="Phobius"/>
    </source>
</evidence>